<evidence type="ECO:0000256" key="2">
    <source>
        <dbReference type="ARBA" id="ARBA00022475"/>
    </source>
</evidence>
<name>A0ABS8NBF6_9BACT</name>
<feature type="transmembrane region" description="Helical" evidence="6">
    <location>
        <begin position="12"/>
        <end position="33"/>
    </location>
</feature>
<feature type="transmembrane region" description="Helical" evidence="6">
    <location>
        <begin position="391"/>
        <end position="409"/>
    </location>
</feature>
<feature type="transmembrane region" description="Helical" evidence="6">
    <location>
        <begin position="146"/>
        <end position="167"/>
    </location>
</feature>
<feature type="transmembrane region" description="Helical" evidence="6">
    <location>
        <begin position="448"/>
        <end position="465"/>
    </location>
</feature>
<dbReference type="EMBL" id="JAJKFW010000003">
    <property type="protein sequence ID" value="MCC9640879.1"/>
    <property type="molecule type" value="Genomic_DNA"/>
</dbReference>
<evidence type="ECO:0000313" key="7">
    <source>
        <dbReference type="EMBL" id="MCC9640879.1"/>
    </source>
</evidence>
<comment type="subcellular location">
    <subcellularLocation>
        <location evidence="1">Cell membrane</location>
        <topology evidence="1">Multi-pass membrane protein</topology>
    </subcellularLocation>
</comment>
<keyword evidence="8" id="KW-1185">Reference proteome</keyword>
<feature type="transmembrane region" description="Helical" evidence="6">
    <location>
        <begin position="331"/>
        <end position="354"/>
    </location>
</feature>
<reference evidence="7" key="1">
    <citation type="submission" date="2021-11" db="EMBL/GenBank/DDBJ databases">
        <title>Genome sequence.</title>
        <authorList>
            <person name="Sun Q."/>
        </authorList>
    </citation>
    <scope>NUCLEOTIDE SEQUENCE</scope>
    <source>
        <strain evidence="7">JC740</strain>
    </source>
</reference>
<comment type="caution">
    <text evidence="7">The sequence shown here is derived from an EMBL/GenBank/DDBJ whole genome shotgun (WGS) entry which is preliminary data.</text>
</comment>
<accession>A0ABS8NBF6</accession>
<evidence type="ECO:0000313" key="8">
    <source>
        <dbReference type="Proteomes" id="UP001430306"/>
    </source>
</evidence>
<evidence type="ECO:0000256" key="5">
    <source>
        <dbReference type="ARBA" id="ARBA00023136"/>
    </source>
</evidence>
<protein>
    <submittedName>
        <fullName evidence="7">Oligosaccharide flippase family protein</fullName>
    </submittedName>
</protein>
<feature type="transmembrane region" description="Helical" evidence="6">
    <location>
        <begin position="206"/>
        <end position="226"/>
    </location>
</feature>
<dbReference type="PANTHER" id="PTHR30250:SF11">
    <property type="entry name" value="O-ANTIGEN TRANSPORTER-RELATED"/>
    <property type="match status" value="1"/>
</dbReference>
<sequence length="486" mass="52582">MTSRKAKVLALSIGNALSSLIGIAVSIVMARVLLKEDLAAYRQTFLAYATVAPIIGLGIGQGMFYFLPTEKLRIRGRLLDGMAVTGTMGVAFATFIAFGGNELLAQRFSNPKIANLLLWMIPYAIITTPTNFVGSVLVARDHATRAAVFGTCRHLFVGASTIIPLLIWQTVEITIVGNLVASILMAFFALRLMLNSTPADSCNPTLAGIRELVTFSMPLALAGMFGTLSLQLDKIIVSAMCPPEEFAVYSLDAIEIPLIGIVTGAITSVALTDMRKAVDAEKPQEALRLFRGIAEKSSLVILPVMVYLLINADALISILYTSVYIDSATPFRLYLLLLPIRTVVFGSIIVAAGASRFVLIRSLTGLVINLVLSILFVSAFGYSGAVLATVSTVYCWDVAANIVVISNLMDTAYRNVIPLRHMATTLISTLPFAIVSILGIHTLGDGNGPLFLSTAAFLSYTILYWRGKLYEPRQLLQYTRGLHLFR</sequence>
<dbReference type="Pfam" id="PF13440">
    <property type="entry name" value="Polysacc_synt_3"/>
    <property type="match status" value="1"/>
</dbReference>
<feature type="transmembrane region" description="Helical" evidence="6">
    <location>
        <begin position="118"/>
        <end position="139"/>
    </location>
</feature>
<evidence type="ECO:0000256" key="3">
    <source>
        <dbReference type="ARBA" id="ARBA00022692"/>
    </source>
</evidence>
<evidence type="ECO:0000256" key="6">
    <source>
        <dbReference type="SAM" id="Phobius"/>
    </source>
</evidence>
<keyword evidence="4 6" id="KW-1133">Transmembrane helix</keyword>
<evidence type="ECO:0000256" key="4">
    <source>
        <dbReference type="ARBA" id="ARBA00022989"/>
    </source>
</evidence>
<evidence type="ECO:0000256" key="1">
    <source>
        <dbReference type="ARBA" id="ARBA00004651"/>
    </source>
</evidence>
<feature type="transmembrane region" description="Helical" evidence="6">
    <location>
        <begin position="299"/>
        <end position="325"/>
    </location>
</feature>
<dbReference type="InterPro" id="IPR050833">
    <property type="entry name" value="Poly_Biosynth_Transport"/>
</dbReference>
<feature type="transmembrane region" description="Helical" evidence="6">
    <location>
        <begin position="366"/>
        <end position="385"/>
    </location>
</feature>
<feature type="transmembrane region" description="Helical" evidence="6">
    <location>
        <begin position="421"/>
        <end position="442"/>
    </location>
</feature>
<feature type="transmembrane region" description="Helical" evidence="6">
    <location>
        <begin position="78"/>
        <end position="98"/>
    </location>
</feature>
<dbReference type="PANTHER" id="PTHR30250">
    <property type="entry name" value="PST FAMILY PREDICTED COLANIC ACID TRANSPORTER"/>
    <property type="match status" value="1"/>
</dbReference>
<proteinExistence type="predicted"/>
<keyword evidence="3 6" id="KW-0812">Transmembrane</keyword>
<feature type="transmembrane region" description="Helical" evidence="6">
    <location>
        <begin position="173"/>
        <end position="194"/>
    </location>
</feature>
<dbReference type="Proteomes" id="UP001430306">
    <property type="component" value="Unassembled WGS sequence"/>
</dbReference>
<dbReference type="RefSeq" id="WP_230270615.1">
    <property type="nucleotide sequence ID" value="NZ_JAJKFW010000003.1"/>
</dbReference>
<organism evidence="7 8">
    <name type="scientific">Rhodopirellula halodulae</name>
    <dbReference type="NCBI Taxonomy" id="2894198"/>
    <lineage>
        <taxon>Bacteria</taxon>
        <taxon>Pseudomonadati</taxon>
        <taxon>Planctomycetota</taxon>
        <taxon>Planctomycetia</taxon>
        <taxon>Pirellulales</taxon>
        <taxon>Pirellulaceae</taxon>
        <taxon>Rhodopirellula</taxon>
    </lineage>
</organism>
<gene>
    <name evidence="7" type="ORF">LOC71_01235</name>
</gene>
<feature type="transmembrane region" description="Helical" evidence="6">
    <location>
        <begin position="45"/>
        <end position="66"/>
    </location>
</feature>
<keyword evidence="5 6" id="KW-0472">Membrane</keyword>
<keyword evidence="2" id="KW-1003">Cell membrane</keyword>
<feature type="transmembrane region" description="Helical" evidence="6">
    <location>
        <begin position="246"/>
        <end position="272"/>
    </location>
</feature>